<dbReference type="InterPro" id="IPR053981">
    <property type="entry name" value="Gp44/GpP-like_2nd"/>
</dbReference>
<dbReference type="Gene3D" id="3.55.50.10">
    <property type="entry name" value="Baseplate protein-like domains"/>
    <property type="match status" value="1"/>
</dbReference>
<protein>
    <submittedName>
        <fullName evidence="4">Phage tail protein</fullName>
    </submittedName>
</protein>
<dbReference type="InterPro" id="IPR049354">
    <property type="entry name" value="GpP-like_N"/>
</dbReference>
<evidence type="ECO:0000259" key="1">
    <source>
        <dbReference type="Pfam" id="PF21683"/>
    </source>
</evidence>
<dbReference type="Proteomes" id="UP001194469">
    <property type="component" value="Unassembled WGS sequence"/>
</dbReference>
<feature type="domain" description="Baseplate hub protein gp44-like N-terminal" evidence="1">
    <location>
        <begin position="6"/>
        <end position="91"/>
    </location>
</feature>
<dbReference type="SUPFAM" id="SSF69279">
    <property type="entry name" value="Phage tail proteins"/>
    <property type="match status" value="2"/>
</dbReference>
<name>A0ABS0J4X5_9BACT</name>
<comment type="caution">
    <text evidence="4">The sequence shown here is derived from an EMBL/GenBank/DDBJ whole genome shotgun (WGS) entry which is preliminary data.</text>
</comment>
<dbReference type="EMBL" id="VRYY01000308">
    <property type="protein sequence ID" value="MBG3877495.1"/>
    <property type="molecule type" value="Genomic_DNA"/>
</dbReference>
<dbReference type="RefSeq" id="WP_196609548.1">
    <property type="nucleotide sequence ID" value="NZ_VRYY01000308.1"/>
</dbReference>
<keyword evidence="5" id="KW-1185">Reference proteome</keyword>
<evidence type="ECO:0000313" key="5">
    <source>
        <dbReference type="Proteomes" id="UP001194469"/>
    </source>
</evidence>
<proteinExistence type="predicted"/>
<dbReference type="Gene3D" id="2.30.300.10">
    <property type="entry name" value="Baseplate protein-like domain - beta roll fold"/>
    <property type="match status" value="1"/>
</dbReference>
<dbReference type="InterPro" id="IPR026276">
    <property type="entry name" value="Baseplate_GpP"/>
</dbReference>
<dbReference type="InterPro" id="IPR053982">
    <property type="entry name" value="Gp44/GpP-like_C"/>
</dbReference>
<sequence length="373" mass="39841">MPSEIVTLEIDGVRWEGWEDVSITRAVDAVSGAFSLRLSDRWAHGTTALPIAPGMACVIKAGSDTLIKGWIDSANPSFGAGAHAITVAGRDASADLVDCAAIHKPGEWKSITVSRLASILAAPFGVKVRCEGNEGAPIPTHKVEPGETAWECLERALRQRELMAMPDAAGGIVIVSIGSGRASTAIVQGQNVLEASASFDAKDRYSEYRVLAQNKGSDTESGDKVAAVVATAKDPVLGRYRPHIISGEAPKDAATARRRAEWEASVRAGRSASVDVTVQGWRQGDGTLWPLNAMCRVQLPWLRVDKDLMIGRVVHKLGNGGTTTQLTLRSPSAFAQEFEKKLKKEKKGDGDLLGDAKQLSKEEQQKILNGENG</sequence>
<accession>A0ABS0J4X5</accession>
<feature type="domain" description="Baseplate hub protein gp44/GpP-like C-terminal" evidence="2">
    <location>
        <begin position="254"/>
        <end position="337"/>
    </location>
</feature>
<dbReference type="Pfam" id="PF21929">
    <property type="entry name" value="GpP_4th"/>
    <property type="match status" value="1"/>
</dbReference>
<evidence type="ECO:0000313" key="4">
    <source>
        <dbReference type="EMBL" id="MBG3877495.1"/>
    </source>
</evidence>
<dbReference type="InterPro" id="IPR023399">
    <property type="entry name" value="Baseplate-like_2-layer_sand"/>
</dbReference>
<evidence type="ECO:0000259" key="2">
    <source>
        <dbReference type="Pfam" id="PF21929"/>
    </source>
</evidence>
<gene>
    <name evidence="4" type="ORF">FVW20_10810</name>
</gene>
<evidence type="ECO:0000259" key="3">
    <source>
        <dbReference type="Pfam" id="PF22255"/>
    </source>
</evidence>
<dbReference type="Pfam" id="PF22255">
    <property type="entry name" value="Gp44-like_2nd"/>
    <property type="match status" value="1"/>
</dbReference>
<feature type="domain" description="Baseplate hub protein gp44/GpP-like second" evidence="3">
    <location>
        <begin position="94"/>
        <end position="175"/>
    </location>
</feature>
<dbReference type="Pfam" id="PF21683">
    <property type="entry name" value="GpP-like_1st"/>
    <property type="match status" value="1"/>
</dbReference>
<dbReference type="PIRSF" id="PIRSF004440">
    <property type="entry name" value="GpP"/>
    <property type="match status" value="1"/>
</dbReference>
<dbReference type="Gene3D" id="3.30.1920.10">
    <property type="entry name" value="Baseplate protein-like domains - 2 layer sandwich fold"/>
    <property type="match status" value="1"/>
</dbReference>
<organism evidence="4 5">
    <name type="scientific">Nitratidesulfovibrio oxamicus</name>
    <dbReference type="NCBI Taxonomy" id="32016"/>
    <lineage>
        <taxon>Bacteria</taxon>
        <taxon>Pseudomonadati</taxon>
        <taxon>Thermodesulfobacteriota</taxon>
        <taxon>Desulfovibrionia</taxon>
        <taxon>Desulfovibrionales</taxon>
        <taxon>Desulfovibrionaceae</taxon>
        <taxon>Nitratidesulfovibrio</taxon>
    </lineage>
</organism>
<reference evidence="4 5" key="1">
    <citation type="submission" date="2019-08" db="EMBL/GenBank/DDBJ databases">
        <authorList>
            <person name="Luo N."/>
        </authorList>
    </citation>
    <scope>NUCLEOTIDE SEQUENCE [LARGE SCALE GENOMIC DNA]</scope>
    <source>
        <strain evidence="4 5">NCIMB 9442</strain>
    </source>
</reference>